<feature type="region of interest" description="Disordered" evidence="2">
    <location>
        <begin position="20"/>
        <end position="77"/>
    </location>
</feature>
<accession>A0A9P1E685</accession>
<name>A0A9P1E685_CUSEU</name>
<protein>
    <submittedName>
        <fullName evidence="3">Uncharacterized protein</fullName>
    </submittedName>
</protein>
<feature type="region of interest" description="Disordered" evidence="2">
    <location>
        <begin position="104"/>
        <end position="126"/>
    </location>
</feature>
<dbReference type="AlphaFoldDB" id="A0A9P1E685"/>
<evidence type="ECO:0000256" key="2">
    <source>
        <dbReference type="SAM" id="MobiDB-lite"/>
    </source>
</evidence>
<feature type="coiled-coil region" evidence="1">
    <location>
        <begin position="199"/>
        <end position="243"/>
    </location>
</feature>
<evidence type="ECO:0000313" key="3">
    <source>
        <dbReference type="EMBL" id="CAH9083424.1"/>
    </source>
</evidence>
<keyword evidence="4" id="KW-1185">Reference proteome</keyword>
<gene>
    <name evidence="3" type="ORF">CEURO_LOCUS8574</name>
</gene>
<evidence type="ECO:0000256" key="1">
    <source>
        <dbReference type="SAM" id="Coils"/>
    </source>
</evidence>
<feature type="compositionally biased region" description="Low complexity" evidence="2">
    <location>
        <begin position="416"/>
        <end position="429"/>
    </location>
</feature>
<feature type="region of interest" description="Disordered" evidence="2">
    <location>
        <begin position="402"/>
        <end position="432"/>
    </location>
</feature>
<organism evidence="3 4">
    <name type="scientific">Cuscuta europaea</name>
    <name type="common">European dodder</name>
    <dbReference type="NCBI Taxonomy" id="41803"/>
    <lineage>
        <taxon>Eukaryota</taxon>
        <taxon>Viridiplantae</taxon>
        <taxon>Streptophyta</taxon>
        <taxon>Embryophyta</taxon>
        <taxon>Tracheophyta</taxon>
        <taxon>Spermatophyta</taxon>
        <taxon>Magnoliopsida</taxon>
        <taxon>eudicotyledons</taxon>
        <taxon>Gunneridae</taxon>
        <taxon>Pentapetalae</taxon>
        <taxon>asterids</taxon>
        <taxon>lamiids</taxon>
        <taxon>Solanales</taxon>
        <taxon>Convolvulaceae</taxon>
        <taxon>Cuscuteae</taxon>
        <taxon>Cuscuta</taxon>
        <taxon>Cuscuta subgen. Cuscuta</taxon>
    </lineage>
</organism>
<feature type="compositionally biased region" description="Basic and acidic residues" evidence="2">
    <location>
        <begin position="51"/>
        <end position="60"/>
    </location>
</feature>
<dbReference type="EMBL" id="CAMAPE010000017">
    <property type="protein sequence ID" value="CAH9083424.1"/>
    <property type="molecule type" value="Genomic_DNA"/>
</dbReference>
<sequence>MDRRSVMALAKAKAKEEMAAKEATKLAAANGAQPSSDVPKKPPTQPKKKRPVDDNQRKLIEAGIQPKKTKRASPLADADAGGLTMSADDVGGSNAVSVVDAVSVPSSTTMSQPPPADQEPRKKRAGKELAVGTYKLEVEYPVKGGVFNDAVDGHDVLAQAVLAEDRAYLKMLSPVRIYDGGMDLIIQGALMLMESHMRQEQKIARLKEAEKKAASVEEAMACLDRLREEVKALQKGVDEADVAYRQVAADRDDALRARDEALRSRDDALLRSEDAVKAQADTERAAEKAVDGAIEKFLPEGWKAEDRRPWCYEVVADRLEDWAQNCPASQEYFAREMSVYHDMGQQRMQRLIYRRLHRSFKKLKLTQKWANKNLKLPRLMKDPEAEVKLPPSERQDLILSSSIGEPDWSDDDDALADTAVSSAAGASGDVRAEEGTEVAFEQAVGGVAC</sequence>
<proteinExistence type="predicted"/>
<reference evidence="3" key="1">
    <citation type="submission" date="2022-07" db="EMBL/GenBank/DDBJ databases">
        <authorList>
            <person name="Macas J."/>
            <person name="Novak P."/>
            <person name="Neumann P."/>
        </authorList>
    </citation>
    <scope>NUCLEOTIDE SEQUENCE</scope>
</reference>
<keyword evidence="1" id="KW-0175">Coiled coil</keyword>
<comment type="caution">
    <text evidence="3">The sequence shown here is derived from an EMBL/GenBank/DDBJ whole genome shotgun (WGS) entry which is preliminary data.</text>
</comment>
<evidence type="ECO:0000313" key="4">
    <source>
        <dbReference type="Proteomes" id="UP001152484"/>
    </source>
</evidence>
<dbReference type="Proteomes" id="UP001152484">
    <property type="component" value="Unassembled WGS sequence"/>
</dbReference>